<accession>A0AAN9MGU5</accession>
<dbReference type="EMBL" id="JAYMYQ010000002">
    <property type="protein sequence ID" value="KAK7351763.1"/>
    <property type="molecule type" value="Genomic_DNA"/>
</dbReference>
<sequence length="135" mass="15171">MFCSINSSIIAIVVICDHILFWLVLHDVAYDAAWCGVLKGEEIVLLNSPYPWNTIFILETYAKVVKRSQRHCATTTSATWPSLLELPCIAKHTYTPKALPNIPVSIPPSLARESLQFHYQSSSTSKTHFSRTPKP</sequence>
<keyword evidence="2" id="KW-1185">Reference proteome</keyword>
<gene>
    <name evidence="1" type="ORF">VNO77_11443</name>
</gene>
<dbReference type="AlphaFoldDB" id="A0AAN9MGU5"/>
<name>A0AAN9MGU5_CANGL</name>
<protein>
    <submittedName>
        <fullName evidence="1">Uncharacterized protein</fullName>
    </submittedName>
</protein>
<evidence type="ECO:0000313" key="1">
    <source>
        <dbReference type="EMBL" id="KAK7351763.1"/>
    </source>
</evidence>
<dbReference type="Proteomes" id="UP001367508">
    <property type="component" value="Unassembled WGS sequence"/>
</dbReference>
<organism evidence="1 2">
    <name type="scientific">Canavalia gladiata</name>
    <name type="common">Sword bean</name>
    <name type="synonym">Dolichos gladiatus</name>
    <dbReference type="NCBI Taxonomy" id="3824"/>
    <lineage>
        <taxon>Eukaryota</taxon>
        <taxon>Viridiplantae</taxon>
        <taxon>Streptophyta</taxon>
        <taxon>Embryophyta</taxon>
        <taxon>Tracheophyta</taxon>
        <taxon>Spermatophyta</taxon>
        <taxon>Magnoliopsida</taxon>
        <taxon>eudicotyledons</taxon>
        <taxon>Gunneridae</taxon>
        <taxon>Pentapetalae</taxon>
        <taxon>rosids</taxon>
        <taxon>fabids</taxon>
        <taxon>Fabales</taxon>
        <taxon>Fabaceae</taxon>
        <taxon>Papilionoideae</taxon>
        <taxon>50 kb inversion clade</taxon>
        <taxon>NPAAA clade</taxon>
        <taxon>indigoferoid/millettioid clade</taxon>
        <taxon>Phaseoleae</taxon>
        <taxon>Canavalia</taxon>
    </lineage>
</organism>
<evidence type="ECO:0000313" key="2">
    <source>
        <dbReference type="Proteomes" id="UP001367508"/>
    </source>
</evidence>
<proteinExistence type="predicted"/>
<reference evidence="1 2" key="1">
    <citation type="submission" date="2024-01" db="EMBL/GenBank/DDBJ databases">
        <title>The genomes of 5 underutilized Papilionoideae crops provide insights into root nodulation and disease resistanc.</title>
        <authorList>
            <person name="Jiang F."/>
        </authorList>
    </citation>
    <scope>NUCLEOTIDE SEQUENCE [LARGE SCALE GENOMIC DNA]</scope>
    <source>
        <strain evidence="1">LVBAO_FW01</strain>
        <tissue evidence="1">Leaves</tissue>
    </source>
</reference>
<comment type="caution">
    <text evidence="1">The sequence shown here is derived from an EMBL/GenBank/DDBJ whole genome shotgun (WGS) entry which is preliminary data.</text>
</comment>